<evidence type="ECO:0000256" key="5">
    <source>
        <dbReference type="ARBA" id="ARBA00022692"/>
    </source>
</evidence>
<evidence type="ECO:0000256" key="6">
    <source>
        <dbReference type="ARBA" id="ARBA00022968"/>
    </source>
</evidence>
<gene>
    <name evidence="13" type="primary">LOC101355412</name>
</gene>
<feature type="transmembrane region" description="Helical" evidence="11">
    <location>
        <begin position="7"/>
        <end position="25"/>
    </location>
</feature>
<dbReference type="InterPro" id="IPR003406">
    <property type="entry name" value="Glyco_trans_14"/>
</dbReference>
<name>A0A2Y9EB97_TRIMA</name>
<comment type="subcellular location">
    <subcellularLocation>
        <location evidence="1">Golgi apparatus membrane</location>
        <topology evidence="1">Single-pass type II membrane protein</topology>
    </subcellularLocation>
</comment>
<keyword evidence="12" id="KW-1185">Reference proteome</keyword>
<dbReference type="GO" id="GO:0008375">
    <property type="term" value="F:acetylglucosaminyltransferase activity"/>
    <property type="evidence" value="ECO:0007669"/>
    <property type="project" value="TreeGrafter"/>
</dbReference>
<dbReference type="AlphaFoldDB" id="A0A2Y9EB97"/>
<comment type="pathway">
    <text evidence="2">Protein modification; protein glycosylation.</text>
</comment>
<evidence type="ECO:0000256" key="3">
    <source>
        <dbReference type="ARBA" id="ARBA00022676"/>
    </source>
</evidence>
<comment type="similarity">
    <text evidence="10">Belongs to the glycosyltransferase 14 family.</text>
</comment>
<accession>A0A2Y9EB97</accession>
<keyword evidence="7 11" id="KW-1133">Transmembrane helix</keyword>
<dbReference type="OrthoDB" id="2019572at2759"/>
<organism evidence="12 13">
    <name type="scientific">Trichechus manatus latirostris</name>
    <name type="common">Florida manatee</name>
    <dbReference type="NCBI Taxonomy" id="127582"/>
    <lineage>
        <taxon>Eukaryota</taxon>
        <taxon>Metazoa</taxon>
        <taxon>Chordata</taxon>
        <taxon>Craniata</taxon>
        <taxon>Vertebrata</taxon>
        <taxon>Euteleostomi</taxon>
        <taxon>Mammalia</taxon>
        <taxon>Eutheria</taxon>
        <taxon>Afrotheria</taxon>
        <taxon>Sirenia</taxon>
        <taxon>Trichechidae</taxon>
        <taxon>Trichechus</taxon>
    </lineage>
</organism>
<dbReference type="Proteomes" id="UP000248480">
    <property type="component" value="Unplaced"/>
</dbReference>
<dbReference type="PANTHER" id="PTHR19297:SF183">
    <property type="entry name" value="N-ACETYLLACTOSAMINIDE BETA-1,6-N-ACETYLGLUCOSAMINYL-TRANSFERASE"/>
    <property type="match status" value="1"/>
</dbReference>
<keyword evidence="3" id="KW-0328">Glycosyltransferase</keyword>
<dbReference type="GO" id="GO:0007179">
    <property type="term" value="P:transforming growth factor beta receptor signaling pathway"/>
    <property type="evidence" value="ECO:0007669"/>
    <property type="project" value="TreeGrafter"/>
</dbReference>
<evidence type="ECO:0000256" key="2">
    <source>
        <dbReference type="ARBA" id="ARBA00004922"/>
    </source>
</evidence>
<dbReference type="KEGG" id="tmu:101355412"/>
<evidence type="ECO:0000256" key="4">
    <source>
        <dbReference type="ARBA" id="ARBA00022679"/>
    </source>
</evidence>
<dbReference type="GeneID" id="101355412"/>
<protein>
    <submittedName>
        <fullName evidence="13">Beta-1,3-galactosyl-O-glycosyl-glycoprotein beta-1,6-N-acetylglucosaminyltransferase 6</fullName>
    </submittedName>
</protein>
<dbReference type="PANTHER" id="PTHR19297">
    <property type="entry name" value="GLYCOSYLTRANSFERASE 14 FAMILY MEMBER"/>
    <property type="match status" value="1"/>
</dbReference>
<evidence type="ECO:0000256" key="9">
    <source>
        <dbReference type="ARBA" id="ARBA00023180"/>
    </source>
</evidence>
<dbReference type="GO" id="GO:0000139">
    <property type="term" value="C:Golgi membrane"/>
    <property type="evidence" value="ECO:0007669"/>
    <property type="project" value="UniProtKB-SubCell"/>
</dbReference>
<keyword evidence="9" id="KW-0325">Glycoprotein</keyword>
<dbReference type="STRING" id="127582.A0A2Y9EB97"/>
<sequence length="423" mass="49261">MKFWRYYLCIITTQIIIMVTVLYNIQEHQPNMGLTEDIDGKDQTLSLSQACSAALDEKTVGTLTNALSTTFGIDHCPYYVTENHYITAPLSIEEAAFPLAYVMTIGHDFDTFERLFRAIYMPQNVYCIHLDQKASNKFKLDVEQLIECFPNAFIASKSEYIIYGGISRLRAEMICMRDLLASDVNWRYLINMRDNDFPLKTNKEIVQYLKTLKGKNVTPRLVSIQKSAERIKYVHVEHRTRTQSLILKKRKKKNSPPNQLKIHFGSAYVALTKEFVQFALFNKIAIELFQWSKDTYCPDEHFWITLNNIPGVPGSMAQGTSDMSLRAVKWIFQENIHKGCHGHYWQDMCVYGPGDLKWLYNSSSMFASRFELGKYPLTVECLELRIRERALNQSEVPAILEWKFFPHYSYFREDSTKKTIKDQ</sequence>
<keyword evidence="8 11" id="KW-0472">Membrane</keyword>
<dbReference type="RefSeq" id="XP_004390532.2">
    <property type="nucleotide sequence ID" value="XM_004390475.2"/>
</dbReference>
<dbReference type="InParanoid" id="A0A2Y9EB97"/>
<dbReference type="Pfam" id="PF02485">
    <property type="entry name" value="Branch"/>
    <property type="match status" value="1"/>
</dbReference>
<evidence type="ECO:0000313" key="13">
    <source>
        <dbReference type="RefSeq" id="XP_004390532.2"/>
    </source>
</evidence>
<evidence type="ECO:0000256" key="8">
    <source>
        <dbReference type="ARBA" id="ARBA00023136"/>
    </source>
</evidence>
<evidence type="ECO:0000256" key="7">
    <source>
        <dbReference type="ARBA" id="ARBA00022989"/>
    </source>
</evidence>
<keyword evidence="5 11" id="KW-0812">Transmembrane</keyword>
<evidence type="ECO:0000313" key="12">
    <source>
        <dbReference type="Proteomes" id="UP000248480"/>
    </source>
</evidence>
<keyword evidence="4" id="KW-0808">Transferase</keyword>
<keyword evidence="6" id="KW-0735">Signal-anchor</keyword>
<evidence type="ECO:0000256" key="11">
    <source>
        <dbReference type="SAM" id="Phobius"/>
    </source>
</evidence>
<evidence type="ECO:0000256" key="10">
    <source>
        <dbReference type="ARBA" id="ARBA00038150"/>
    </source>
</evidence>
<reference evidence="13" key="1">
    <citation type="submission" date="2025-08" db="UniProtKB">
        <authorList>
            <consortium name="RefSeq"/>
        </authorList>
    </citation>
    <scope>IDENTIFICATION</scope>
</reference>
<proteinExistence type="inferred from homology"/>
<evidence type="ECO:0000256" key="1">
    <source>
        <dbReference type="ARBA" id="ARBA00004323"/>
    </source>
</evidence>